<proteinExistence type="predicted"/>
<dbReference type="Pfam" id="PF04426">
    <property type="entry name" value="Bul1_C"/>
    <property type="match status" value="2"/>
</dbReference>
<gene>
    <name evidence="4" type="ORF">SAMEA4029010_CIC11G00000004663</name>
</gene>
<sequence>MGLFRLGANPGFRLDMARLSHSSELPSDSDSLRPLASPAYEDVPMWNILPSYQLYESTFSKNIDPLSEDLHGAPPLYEATSPPSTPGSGPHDYFSQPSAPNRWENSILANTHRLKQLSSFASLLADLLKVDVFLTTSPGRRGVSPTLYDGQDYEFLQGDLIHGYVTIINVSSQPLPFDMFSVVFEGRVTVNGEEGESKKPIVFYKFLNMFDFRASWTPAYLDDTISDLDAIDPTDGTSLMFPTEKLFAPGVKYKKFFNFTIPDKLLDCACEVHELDQHCKLLPSVGLDKEQFLQRLRKLREKPTKPQGATFGIGPPTEPKPLRLKRGPTQSIRFRDFCFPDTAISYCVEARVVGKLSDYGGSPDSSKDEYIMVKESNAPVRMIPRTLAAIETEAVEDFYEKFVHNIQNCIALGKQLELGVDPLALARRGSVAKNGQLYTPVPHQSLSSGSQVTESFLPYKKKLLAQAPKVLGMLSASTPKADYVLLYSPLTTMSTMSSLARNKNTKLRIPVTVRYSSSDVKNGKPPEIKGVGADIVACTIRSKKYPIPVEFPTSVVVGSGGSNDGFEKNVIQPFTKQLKEVLSLSQKMDPVRFDMSNQTIMDIKSLAHLGVKYNNLRIDDVVAKSDGKLGRWNESKDTAGSYYKEIVVEVDIKSLFAKDRGLLEDVLAQPVCLVPSFQSCIVSRFYYITVYVKFVTGDPLAIKVAVEIKNMLA</sequence>
<feature type="domain" description="Bul1 C-terminal" evidence="3">
    <location>
        <begin position="641"/>
        <end position="711"/>
    </location>
</feature>
<evidence type="ECO:0000259" key="2">
    <source>
        <dbReference type="Pfam" id="PF04425"/>
    </source>
</evidence>
<feature type="domain" description="Bul1 N-terminal" evidence="2">
    <location>
        <begin position="41"/>
        <end position="86"/>
    </location>
</feature>
<reference evidence="4 5" key="1">
    <citation type="submission" date="2016-10" db="EMBL/GenBank/DDBJ databases">
        <authorList>
            <person name="de Groot N.N."/>
        </authorList>
    </citation>
    <scope>NUCLEOTIDE SEQUENCE [LARGE SCALE GENOMIC DNA]</scope>
    <source>
        <strain evidence="4 5">CBS 141442</strain>
    </source>
</reference>
<dbReference type="PANTHER" id="PTHR31904:SF1">
    <property type="entry name" value="BYPASS OF STOP CODON PROTEIN 5-RELATED"/>
    <property type="match status" value="1"/>
</dbReference>
<dbReference type="OrthoDB" id="4094610at2759"/>
<feature type="region of interest" description="Disordered" evidence="1">
    <location>
        <begin position="304"/>
        <end position="324"/>
    </location>
</feature>
<dbReference type="Pfam" id="PF04425">
    <property type="entry name" value="Bul1_N"/>
    <property type="match status" value="2"/>
</dbReference>
<dbReference type="InterPro" id="IPR039634">
    <property type="entry name" value="Bul1-like"/>
</dbReference>
<evidence type="ECO:0000256" key="1">
    <source>
        <dbReference type="SAM" id="MobiDB-lite"/>
    </source>
</evidence>
<dbReference type="Proteomes" id="UP000182334">
    <property type="component" value="Chromosome IV"/>
</dbReference>
<protein>
    <submittedName>
        <fullName evidence="4">CIC11C00000004663</fullName>
    </submittedName>
</protein>
<evidence type="ECO:0000313" key="5">
    <source>
        <dbReference type="Proteomes" id="UP000182334"/>
    </source>
</evidence>
<feature type="compositionally biased region" description="Low complexity" evidence="1">
    <location>
        <begin position="80"/>
        <end position="90"/>
    </location>
</feature>
<dbReference type="EMBL" id="LT635759">
    <property type="protein sequence ID" value="SGZ54027.1"/>
    <property type="molecule type" value="Genomic_DNA"/>
</dbReference>
<evidence type="ECO:0000313" key="4">
    <source>
        <dbReference type="EMBL" id="SGZ54027.1"/>
    </source>
</evidence>
<name>A0A1L0BS08_9ASCO</name>
<feature type="domain" description="Bul1 C-terminal" evidence="3">
    <location>
        <begin position="493"/>
        <end position="617"/>
    </location>
</feature>
<keyword evidence="5" id="KW-1185">Reference proteome</keyword>
<dbReference type="InterPro" id="IPR007519">
    <property type="entry name" value="Bul1_N"/>
</dbReference>
<organism evidence="4 5">
    <name type="scientific">Sungouiella intermedia</name>
    <dbReference type="NCBI Taxonomy" id="45354"/>
    <lineage>
        <taxon>Eukaryota</taxon>
        <taxon>Fungi</taxon>
        <taxon>Dikarya</taxon>
        <taxon>Ascomycota</taxon>
        <taxon>Saccharomycotina</taxon>
        <taxon>Pichiomycetes</taxon>
        <taxon>Metschnikowiaceae</taxon>
        <taxon>Sungouiella</taxon>
    </lineage>
</organism>
<dbReference type="AlphaFoldDB" id="A0A1L0BS08"/>
<accession>A0A1L0BS08</accession>
<evidence type="ECO:0000259" key="3">
    <source>
        <dbReference type="Pfam" id="PF04426"/>
    </source>
</evidence>
<feature type="region of interest" description="Disordered" evidence="1">
    <location>
        <begin position="70"/>
        <end position="96"/>
    </location>
</feature>
<feature type="domain" description="Bul1 N-terminal" evidence="2">
    <location>
        <begin position="101"/>
        <end position="417"/>
    </location>
</feature>
<dbReference type="InterPro" id="IPR022794">
    <property type="entry name" value="Bul1_C"/>
</dbReference>
<dbReference type="PANTHER" id="PTHR31904">
    <property type="entry name" value="BYPASS OF STOP CODON PROTEIN 5-RELATED"/>
    <property type="match status" value="1"/>
</dbReference>